<keyword evidence="16 19" id="KW-0961">Cell wall biogenesis/degradation</keyword>
<dbReference type="AlphaFoldDB" id="A0A974PRI0"/>
<evidence type="ECO:0000256" key="19">
    <source>
        <dbReference type="HAMAP-Rule" id="MF_00037"/>
    </source>
</evidence>
<comment type="catalytic activity">
    <reaction evidence="18 19">
        <text>UDP-N-acetyl-alpha-D-muramate + NADP(+) = UDP-N-acetyl-3-O-(1-carboxyvinyl)-alpha-D-glucosamine + NADPH + H(+)</text>
        <dbReference type="Rhea" id="RHEA:12248"/>
        <dbReference type="ChEBI" id="CHEBI:15378"/>
        <dbReference type="ChEBI" id="CHEBI:57783"/>
        <dbReference type="ChEBI" id="CHEBI:58349"/>
        <dbReference type="ChEBI" id="CHEBI:68483"/>
        <dbReference type="ChEBI" id="CHEBI:70757"/>
        <dbReference type="EC" id="1.3.1.98"/>
    </reaction>
</comment>
<evidence type="ECO:0000313" key="22">
    <source>
        <dbReference type="EMBL" id="QRG08013.1"/>
    </source>
</evidence>
<evidence type="ECO:0000256" key="8">
    <source>
        <dbReference type="ARBA" id="ARBA00022618"/>
    </source>
</evidence>
<dbReference type="EC" id="1.3.1.98" evidence="5 19"/>
<dbReference type="KEGG" id="xdi:EZH22_06595"/>
<keyword evidence="8 19" id="KW-0132">Cell division</keyword>
<dbReference type="PANTHER" id="PTHR21071">
    <property type="entry name" value="UDP-N-ACETYLENOLPYRUVOYLGLUCOSAMINE REDUCTASE"/>
    <property type="match status" value="1"/>
</dbReference>
<evidence type="ECO:0000256" key="17">
    <source>
        <dbReference type="ARBA" id="ARBA00031026"/>
    </source>
</evidence>
<dbReference type="InterPro" id="IPR036635">
    <property type="entry name" value="MurB_C_sf"/>
</dbReference>
<evidence type="ECO:0000256" key="6">
    <source>
        <dbReference type="ARBA" id="ARBA00015188"/>
    </source>
</evidence>
<dbReference type="GO" id="GO:0005829">
    <property type="term" value="C:cytosol"/>
    <property type="evidence" value="ECO:0007669"/>
    <property type="project" value="TreeGrafter"/>
</dbReference>
<comment type="function">
    <text evidence="2 19">Cell wall formation.</text>
</comment>
<dbReference type="Gene3D" id="3.30.43.10">
    <property type="entry name" value="Uridine Diphospho-n-acetylenolpyruvylglucosamine Reductase, domain 2"/>
    <property type="match status" value="1"/>
</dbReference>
<dbReference type="InterPro" id="IPR006094">
    <property type="entry name" value="Oxid_FAD_bind_N"/>
</dbReference>
<evidence type="ECO:0000256" key="3">
    <source>
        <dbReference type="ARBA" id="ARBA00004496"/>
    </source>
</evidence>
<dbReference type="SUPFAM" id="SSF56176">
    <property type="entry name" value="FAD-binding/transporter-associated domain-like"/>
    <property type="match status" value="1"/>
</dbReference>
<feature type="active site" description="Proton donor" evidence="19">
    <location>
        <position position="238"/>
    </location>
</feature>
<evidence type="ECO:0000256" key="18">
    <source>
        <dbReference type="ARBA" id="ARBA00048914"/>
    </source>
</evidence>
<dbReference type="InterPro" id="IPR016169">
    <property type="entry name" value="FAD-bd_PCMH_sub2"/>
</dbReference>
<dbReference type="PANTHER" id="PTHR21071:SF4">
    <property type="entry name" value="UDP-N-ACETYLENOLPYRUVOYLGLUCOSAMINE REDUCTASE"/>
    <property type="match status" value="1"/>
</dbReference>
<keyword evidence="13 19" id="KW-0573">Peptidoglycan synthesis</keyword>
<dbReference type="NCBIfam" id="NF010480">
    <property type="entry name" value="PRK13905.1"/>
    <property type="match status" value="1"/>
</dbReference>
<evidence type="ECO:0000256" key="10">
    <source>
        <dbReference type="ARBA" id="ARBA00022827"/>
    </source>
</evidence>
<evidence type="ECO:0000256" key="15">
    <source>
        <dbReference type="ARBA" id="ARBA00023306"/>
    </source>
</evidence>
<keyword evidence="10 19" id="KW-0274">FAD</keyword>
<dbReference type="GO" id="GO:0051301">
    <property type="term" value="P:cell division"/>
    <property type="evidence" value="ECO:0007669"/>
    <property type="project" value="UniProtKB-KW"/>
</dbReference>
<feature type="domain" description="FAD-binding PCMH-type" evidence="21">
    <location>
        <begin position="45"/>
        <end position="209"/>
    </location>
</feature>
<evidence type="ECO:0000259" key="21">
    <source>
        <dbReference type="PROSITE" id="PS51387"/>
    </source>
</evidence>
<dbReference type="InterPro" id="IPR016166">
    <property type="entry name" value="FAD-bd_PCMH"/>
</dbReference>
<evidence type="ECO:0000256" key="12">
    <source>
        <dbReference type="ARBA" id="ARBA00022960"/>
    </source>
</evidence>
<dbReference type="GO" id="GO:0071555">
    <property type="term" value="P:cell wall organization"/>
    <property type="evidence" value="ECO:0007669"/>
    <property type="project" value="UniProtKB-KW"/>
</dbReference>
<dbReference type="EMBL" id="CP063362">
    <property type="protein sequence ID" value="QRG08013.1"/>
    <property type="molecule type" value="Genomic_DNA"/>
</dbReference>
<sequence length="327" mass="33795">MGEAETAAGNGGDFPDLRPLFADGKPAPRGTLTVNAPLADLTWFRVGGPAQLLFQPADADALADFLARRPASLPVTVIGLGSNLIVRDGGVPGVVIRLGRGFTEVAVEGTRVTAGAGVPDVKVARAAADAGVAGFSFLRGIPGAIGGALRMNGGAYGGEVKDVLVRADGVTFAGETVSYTNAGMDFTYRHCGVPEDVIFTRAVFEGRPGDPAEIAAEMAKVTESREATQPIKSRTGGSTFKNPPGLSAWKLVDAAGCRGLTIGRAQVSQLHTNFLINLGGATAAEIEGLGEEVRRRVKAHSGIELEWEIKRIGLPRGLPGAHDVAGH</sequence>
<feature type="active site" evidence="19">
    <location>
        <position position="308"/>
    </location>
</feature>
<dbReference type="InterPro" id="IPR036318">
    <property type="entry name" value="FAD-bd_PCMH-like_sf"/>
</dbReference>
<comment type="similarity">
    <text evidence="19">Belongs to the MurB family.</text>
</comment>
<gene>
    <name evidence="19 22" type="primary">murB</name>
    <name evidence="22" type="ORF">EZH22_06595</name>
</gene>
<evidence type="ECO:0000256" key="7">
    <source>
        <dbReference type="ARBA" id="ARBA00022490"/>
    </source>
</evidence>
<dbReference type="PROSITE" id="PS51387">
    <property type="entry name" value="FAD_PCMH"/>
    <property type="match status" value="1"/>
</dbReference>
<protein>
    <recommendedName>
        <fullName evidence="6 19">UDP-N-acetylenolpyruvoylglucosamine reductase</fullName>
        <ecNumber evidence="5 19">1.3.1.98</ecNumber>
    </recommendedName>
    <alternativeName>
        <fullName evidence="17 19">UDP-N-acetylmuramate dehydrogenase</fullName>
    </alternativeName>
</protein>
<evidence type="ECO:0000256" key="4">
    <source>
        <dbReference type="ARBA" id="ARBA00004752"/>
    </source>
</evidence>
<dbReference type="Gene3D" id="3.90.78.10">
    <property type="entry name" value="UDP-N-acetylenolpyruvoylglucosamine reductase, C-terminal domain"/>
    <property type="match status" value="1"/>
</dbReference>
<dbReference type="Proteomes" id="UP000596427">
    <property type="component" value="Chromosome"/>
</dbReference>
<dbReference type="SUPFAM" id="SSF56194">
    <property type="entry name" value="Uridine diphospho-N-Acetylenolpyruvylglucosamine reductase, MurB, C-terminal domain"/>
    <property type="match status" value="1"/>
</dbReference>
<dbReference type="Gene3D" id="3.30.465.10">
    <property type="match status" value="1"/>
</dbReference>
<evidence type="ECO:0000256" key="1">
    <source>
        <dbReference type="ARBA" id="ARBA00001974"/>
    </source>
</evidence>
<keyword evidence="14 19" id="KW-0560">Oxidoreductase</keyword>
<evidence type="ECO:0000256" key="11">
    <source>
        <dbReference type="ARBA" id="ARBA00022857"/>
    </source>
</evidence>
<keyword evidence="23" id="KW-1185">Reference proteome</keyword>
<keyword evidence="7 19" id="KW-0963">Cytoplasm</keyword>
<proteinExistence type="inferred from homology"/>
<comment type="pathway">
    <text evidence="4 19">Cell wall biogenesis; peptidoglycan biosynthesis.</text>
</comment>
<dbReference type="GO" id="GO:0008762">
    <property type="term" value="F:UDP-N-acetylmuramate dehydrogenase activity"/>
    <property type="evidence" value="ECO:0007669"/>
    <property type="project" value="UniProtKB-UniRule"/>
</dbReference>
<dbReference type="GO" id="GO:0071949">
    <property type="term" value="F:FAD binding"/>
    <property type="evidence" value="ECO:0007669"/>
    <property type="project" value="InterPro"/>
</dbReference>
<name>A0A974PRI0_9HYPH</name>
<evidence type="ECO:0000256" key="16">
    <source>
        <dbReference type="ARBA" id="ARBA00023316"/>
    </source>
</evidence>
<dbReference type="NCBIfam" id="TIGR00179">
    <property type="entry name" value="murB"/>
    <property type="match status" value="1"/>
</dbReference>
<dbReference type="Pfam" id="PF01565">
    <property type="entry name" value="FAD_binding_4"/>
    <property type="match status" value="1"/>
</dbReference>
<dbReference type="InterPro" id="IPR016167">
    <property type="entry name" value="FAD-bd_PCMH_sub1"/>
</dbReference>
<feature type="active site" evidence="19">
    <location>
        <position position="189"/>
    </location>
</feature>
<keyword evidence="12 19" id="KW-0133">Cell shape</keyword>
<evidence type="ECO:0000313" key="23">
    <source>
        <dbReference type="Proteomes" id="UP000596427"/>
    </source>
</evidence>
<dbReference type="InterPro" id="IPR003170">
    <property type="entry name" value="MurB"/>
</dbReference>
<dbReference type="GO" id="GO:0008360">
    <property type="term" value="P:regulation of cell shape"/>
    <property type="evidence" value="ECO:0007669"/>
    <property type="project" value="UniProtKB-KW"/>
</dbReference>
<evidence type="ECO:0000256" key="20">
    <source>
        <dbReference type="SAM" id="MobiDB-lite"/>
    </source>
</evidence>
<dbReference type="Pfam" id="PF02873">
    <property type="entry name" value="MurB_C"/>
    <property type="match status" value="1"/>
</dbReference>
<evidence type="ECO:0000256" key="5">
    <source>
        <dbReference type="ARBA" id="ARBA00012518"/>
    </source>
</evidence>
<dbReference type="InterPro" id="IPR011601">
    <property type="entry name" value="MurB_C"/>
</dbReference>
<evidence type="ECO:0000256" key="9">
    <source>
        <dbReference type="ARBA" id="ARBA00022630"/>
    </source>
</evidence>
<organism evidence="22 23">
    <name type="scientific">Xanthobacter dioxanivorans</name>
    <dbReference type="NCBI Taxonomy" id="2528964"/>
    <lineage>
        <taxon>Bacteria</taxon>
        <taxon>Pseudomonadati</taxon>
        <taxon>Pseudomonadota</taxon>
        <taxon>Alphaproteobacteria</taxon>
        <taxon>Hyphomicrobiales</taxon>
        <taxon>Xanthobacteraceae</taxon>
        <taxon>Xanthobacter</taxon>
    </lineage>
</organism>
<reference evidence="22 23" key="1">
    <citation type="submission" date="2020-10" db="EMBL/GenBank/DDBJ databases">
        <title>Degradation of 1,4-Dioxane by Xanthobacter sp. YN2, via a Novel Group-2 Soluble Di-Iron Monooxygenase.</title>
        <authorList>
            <person name="Ma F."/>
            <person name="Wang Y."/>
            <person name="Yang J."/>
            <person name="Guo H."/>
            <person name="Su D."/>
            <person name="Yu L."/>
        </authorList>
    </citation>
    <scope>NUCLEOTIDE SEQUENCE [LARGE SCALE GENOMIC DNA]</scope>
    <source>
        <strain evidence="22 23">YN2</strain>
    </source>
</reference>
<keyword evidence="15 19" id="KW-0131">Cell cycle</keyword>
<comment type="cofactor">
    <cofactor evidence="1 19">
        <name>FAD</name>
        <dbReference type="ChEBI" id="CHEBI:57692"/>
    </cofactor>
</comment>
<dbReference type="HAMAP" id="MF_00037">
    <property type="entry name" value="MurB"/>
    <property type="match status" value="1"/>
</dbReference>
<feature type="region of interest" description="Disordered" evidence="20">
    <location>
        <begin position="1"/>
        <end position="20"/>
    </location>
</feature>
<comment type="subcellular location">
    <subcellularLocation>
        <location evidence="3 19">Cytoplasm</location>
    </subcellularLocation>
</comment>
<dbReference type="RefSeq" id="WP_203194926.1">
    <property type="nucleotide sequence ID" value="NZ_CP063362.1"/>
</dbReference>
<evidence type="ECO:0000256" key="14">
    <source>
        <dbReference type="ARBA" id="ARBA00023002"/>
    </source>
</evidence>
<evidence type="ECO:0000256" key="13">
    <source>
        <dbReference type="ARBA" id="ARBA00022984"/>
    </source>
</evidence>
<keyword evidence="9 19" id="KW-0285">Flavoprotein</keyword>
<dbReference type="GO" id="GO:0009252">
    <property type="term" value="P:peptidoglycan biosynthetic process"/>
    <property type="evidence" value="ECO:0007669"/>
    <property type="project" value="UniProtKB-UniRule"/>
</dbReference>
<keyword evidence="11 19" id="KW-0521">NADP</keyword>
<accession>A0A974PRI0</accession>
<evidence type="ECO:0000256" key="2">
    <source>
        <dbReference type="ARBA" id="ARBA00003921"/>
    </source>
</evidence>